<proteinExistence type="predicted"/>
<sequence length="34" mass="3991">MDLGSVKMQKRVFLSEHCPNLLLWQRMTNKIGSE</sequence>
<name>C7BJY3_PHOAA</name>
<dbReference type="Proteomes" id="UP000002747">
    <property type="component" value="Chromosome"/>
</dbReference>
<reference evidence="1 2" key="1">
    <citation type="journal article" date="2009" name="BMC Genomics">
        <title>Comparative genomics of the emerging human pathogen Photorhabdus asymbiotica with the insect pathogen Photorhabdus luminescens.</title>
        <authorList>
            <person name="Wilkinson P."/>
            <person name="Waterfield N.R."/>
            <person name="Crossman L."/>
            <person name="Corton C."/>
            <person name="Sanchez-Contreras M."/>
            <person name="Vlisidou I."/>
            <person name="Barron A."/>
            <person name="Bignell A."/>
            <person name="Clark L."/>
            <person name="Ormond D."/>
            <person name="Mayho M."/>
            <person name="Bason N."/>
            <person name="Smith F."/>
            <person name="Simmonds M."/>
            <person name="Churcher C."/>
            <person name="Harris D."/>
            <person name="Thompson N.R."/>
            <person name="Quail M."/>
            <person name="Parkhill J."/>
            <person name="ffrench-Constant R.H."/>
        </authorList>
    </citation>
    <scope>NUCLEOTIDE SEQUENCE [LARGE SCALE GENOMIC DNA]</scope>
    <source>
        <strain evidence="2">ATCC 43949 / 3105-77</strain>
    </source>
</reference>
<organism evidence="1 2">
    <name type="scientific">Photorhabdus asymbiotica subsp. asymbiotica (strain ATCC 43949 / 3105-77)</name>
    <name type="common">Xenorhabdus luminescens (strain 2)</name>
    <dbReference type="NCBI Taxonomy" id="553480"/>
    <lineage>
        <taxon>Bacteria</taxon>
        <taxon>Pseudomonadati</taxon>
        <taxon>Pseudomonadota</taxon>
        <taxon>Gammaproteobacteria</taxon>
        <taxon>Enterobacterales</taxon>
        <taxon>Morganellaceae</taxon>
        <taxon>Photorhabdus</taxon>
    </lineage>
</organism>
<protein>
    <submittedName>
        <fullName evidence="1">Uncharacterized protein</fullName>
    </submittedName>
</protein>
<evidence type="ECO:0000313" key="2">
    <source>
        <dbReference type="Proteomes" id="UP000002747"/>
    </source>
</evidence>
<accession>C7BJY3</accession>
<dbReference type="AlphaFoldDB" id="C7BJY3"/>
<evidence type="ECO:0000313" key="1">
    <source>
        <dbReference type="EMBL" id="CAQ82649.1"/>
    </source>
</evidence>
<dbReference type="KEGG" id="pay:PAU_00557"/>
<dbReference type="EMBL" id="FM162591">
    <property type="protein sequence ID" value="CAQ82649.1"/>
    <property type="molecule type" value="Genomic_DNA"/>
</dbReference>
<gene>
    <name evidence="1" type="ordered locus">PAU_00557</name>
</gene>